<evidence type="ECO:0000313" key="3">
    <source>
        <dbReference type="Proteomes" id="UP000244880"/>
    </source>
</evidence>
<dbReference type="Proteomes" id="UP000244880">
    <property type="component" value="Unassembled WGS sequence"/>
</dbReference>
<dbReference type="EMBL" id="OMOR01000003">
    <property type="protein sequence ID" value="SPH27552.1"/>
    <property type="molecule type" value="Genomic_DNA"/>
</dbReference>
<organism evidence="2 3">
    <name type="scientific">Ascidiaceihabitans donghaensis</name>
    <dbReference type="NCBI Taxonomy" id="1510460"/>
    <lineage>
        <taxon>Bacteria</taxon>
        <taxon>Pseudomonadati</taxon>
        <taxon>Pseudomonadota</taxon>
        <taxon>Alphaproteobacteria</taxon>
        <taxon>Rhodobacterales</taxon>
        <taxon>Paracoccaceae</taxon>
        <taxon>Ascidiaceihabitans</taxon>
    </lineage>
</organism>
<dbReference type="RefSeq" id="WP_108830493.1">
    <property type="nucleotide sequence ID" value="NZ_OMOR01000003.1"/>
</dbReference>
<dbReference type="AlphaFoldDB" id="A0A2R8BPQ0"/>
<dbReference type="Pfam" id="PF13503">
    <property type="entry name" value="DUF4123"/>
    <property type="match status" value="1"/>
</dbReference>
<dbReference type="InterPro" id="IPR025391">
    <property type="entry name" value="DUF4123"/>
</dbReference>
<feature type="domain" description="DUF4123" evidence="1">
    <location>
        <begin position="75"/>
        <end position="191"/>
    </location>
</feature>
<name>A0A2R8BPQ0_9RHOB</name>
<gene>
    <name evidence="2" type="ORF">ASD8599_04018</name>
</gene>
<proteinExistence type="predicted"/>
<evidence type="ECO:0000259" key="1">
    <source>
        <dbReference type="Pfam" id="PF13503"/>
    </source>
</evidence>
<protein>
    <recommendedName>
        <fullName evidence="1">DUF4123 domain-containing protein</fullName>
    </recommendedName>
</protein>
<reference evidence="2 3" key="1">
    <citation type="submission" date="2018-03" db="EMBL/GenBank/DDBJ databases">
        <authorList>
            <person name="Keele B.F."/>
        </authorList>
    </citation>
    <scope>NUCLEOTIDE SEQUENCE [LARGE SCALE GENOMIC DNA]</scope>
    <source>
        <strain evidence="2 3">CECT 8599</strain>
    </source>
</reference>
<keyword evidence="3" id="KW-1185">Reference proteome</keyword>
<sequence length="351" mass="39420">MTDVAQHDIWALDHAAPLPAADGASVLFRTLENISPLGTQFEQTDPNNVPDGLMDVLFGQAETDVGQTSSPLRTFVILDAAQILGLPEILETSGLDHACLFQGTGEQDMRDVAPWIVHLDKDHTFTRGLFVDGDASWQLWGTSSYVLLRSRDTLDAVRKHFRRFTKFEDTNGTWLFFRFYDPDILHLYLDEADIDFRAGFFAGPQDQIIETVVYHAGQSWFEGACQHIGSTPNRKIDTKAARRIALLAAADRELANLEDRAALQNAAIDRTHFKDTARATVLAVHPLGFRGRFHLRYFIAWNLVYGADLDPLKPDIQHHLNATTVSTETRFQAISELIRSRLGQRMGALFD</sequence>
<dbReference type="OrthoDB" id="6431152at2"/>
<accession>A0A2R8BPQ0</accession>
<evidence type="ECO:0000313" key="2">
    <source>
        <dbReference type="EMBL" id="SPH27552.1"/>
    </source>
</evidence>